<dbReference type="InterPro" id="IPR027383">
    <property type="entry name" value="Znf_put"/>
</dbReference>
<evidence type="ECO:0000259" key="3">
    <source>
        <dbReference type="PROSITE" id="PS52015"/>
    </source>
</evidence>
<dbReference type="Gene3D" id="3.30.1150.10">
    <property type="match status" value="1"/>
</dbReference>
<organism evidence="4 5">
    <name type="scientific">Hymenobacter aquaticus</name>
    <dbReference type="NCBI Taxonomy" id="1867101"/>
    <lineage>
        <taxon>Bacteria</taxon>
        <taxon>Pseudomonadati</taxon>
        <taxon>Bacteroidota</taxon>
        <taxon>Cytophagia</taxon>
        <taxon>Cytophagales</taxon>
        <taxon>Hymenobacteraceae</taxon>
        <taxon>Hymenobacter</taxon>
    </lineage>
</organism>
<accession>A0A4Z0PU64</accession>
<dbReference type="InterPro" id="IPR041916">
    <property type="entry name" value="Anti_sigma_zinc_sf"/>
</dbReference>
<keyword evidence="2" id="KW-0812">Transmembrane</keyword>
<evidence type="ECO:0000313" key="4">
    <source>
        <dbReference type="EMBL" id="TGE21257.1"/>
    </source>
</evidence>
<dbReference type="OrthoDB" id="1112758at2"/>
<dbReference type="Gene3D" id="1.10.10.1320">
    <property type="entry name" value="Anti-sigma factor, zinc-finger domain"/>
    <property type="match status" value="1"/>
</dbReference>
<keyword evidence="5" id="KW-1185">Reference proteome</keyword>
<evidence type="ECO:0000256" key="1">
    <source>
        <dbReference type="SAM" id="MobiDB-lite"/>
    </source>
</evidence>
<keyword evidence="2" id="KW-1133">Transmembrane helix</keyword>
<feature type="region of interest" description="Disordered" evidence="1">
    <location>
        <begin position="124"/>
        <end position="148"/>
    </location>
</feature>
<dbReference type="PROSITE" id="PS52015">
    <property type="entry name" value="TONB_CTD"/>
    <property type="match status" value="1"/>
</dbReference>
<dbReference type="Pfam" id="PF13490">
    <property type="entry name" value="zf-HC2"/>
    <property type="match status" value="1"/>
</dbReference>
<dbReference type="SUPFAM" id="SSF74653">
    <property type="entry name" value="TolA/TonB C-terminal domain"/>
    <property type="match status" value="1"/>
</dbReference>
<dbReference type="Pfam" id="PF03544">
    <property type="entry name" value="TonB_C"/>
    <property type="match status" value="1"/>
</dbReference>
<feature type="compositionally biased region" description="Low complexity" evidence="1">
    <location>
        <begin position="136"/>
        <end position="148"/>
    </location>
</feature>
<evidence type="ECO:0000313" key="5">
    <source>
        <dbReference type="Proteomes" id="UP000297549"/>
    </source>
</evidence>
<sequence>MRPANQPPVPPQPPAPDAAGHLPLPLLRQYVAGALPAAEQHRIEAHTLSCPRCAEILEGLELTDAATTDQALSQLRHRLHQRVAQEATPRRAIRAWQAVAAVLLLLIASTALWWNLRQPAPTPELARVAPPPAAPAPTNAAAATADAATPAGELAATAAETAAVAAAPPAAPEPAPPAVASAPRPARPRVLAQVRTRPAQPAAARRPAPEPASADVAAVVAEAPPTVAYSAPAAGAARSEASPAAQELKEAADTLPAPATTAAVASAPAGKAKRAVAEEGAARKAALPPAAIVTPQPVGGYLALREYLRRENKFEPEHPAIELSGTVRVKFTVTAAGKLENFQIVRGMRRDYDQEAIRLLCEGPAWQPGAANGRRTDQVVEISVSF</sequence>
<feature type="domain" description="TonB C-terminal" evidence="3">
    <location>
        <begin position="299"/>
        <end position="386"/>
    </location>
</feature>
<reference evidence="4 5" key="1">
    <citation type="submission" date="2019-04" db="EMBL/GenBank/DDBJ databases">
        <authorList>
            <person name="Feng G."/>
            <person name="Zhang J."/>
            <person name="Zhu H."/>
        </authorList>
    </citation>
    <scope>NUCLEOTIDE SEQUENCE [LARGE SCALE GENOMIC DNA]</scope>
    <source>
        <strain evidence="4 5">JCM 31653</strain>
    </source>
</reference>
<comment type="caution">
    <text evidence="4">The sequence shown here is derived from an EMBL/GenBank/DDBJ whole genome shotgun (WGS) entry which is preliminary data.</text>
</comment>
<feature type="transmembrane region" description="Helical" evidence="2">
    <location>
        <begin position="95"/>
        <end position="114"/>
    </location>
</feature>
<dbReference type="EMBL" id="SRLC01000002">
    <property type="protein sequence ID" value="TGE21257.1"/>
    <property type="molecule type" value="Genomic_DNA"/>
</dbReference>
<dbReference type="GO" id="GO:0055085">
    <property type="term" value="P:transmembrane transport"/>
    <property type="evidence" value="ECO:0007669"/>
    <property type="project" value="InterPro"/>
</dbReference>
<feature type="compositionally biased region" description="Pro residues" evidence="1">
    <location>
        <begin position="1"/>
        <end position="16"/>
    </location>
</feature>
<dbReference type="InterPro" id="IPR037682">
    <property type="entry name" value="TonB_C"/>
</dbReference>
<feature type="region of interest" description="Disordered" evidence="1">
    <location>
        <begin position="1"/>
        <end position="20"/>
    </location>
</feature>
<feature type="region of interest" description="Disordered" evidence="1">
    <location>
        <begin position="165"/>
        <end position="187"/>
    </location>
</feature>
<proteinExistence type="predicted"/>
<protein>
    <recommendedName>
        <fullName evidence="3">TonB C-terminal domain-containing protein</fullName>
    </recommendedName>
</protein>
<evidence type="ECO:0000256" key="2">
    <source>
        <dbReference type="SAM" id="Phobius"/>
    </source>
</evidence>
<name>A0A4Z0PU64_9BACT</name>
<dbReference type="Proteomes" id="UP000297549">
    <property type="component" value="Unassembled WGS sequence"/>
</dbReference>
<gene>
    <name evidence="4" type="ORF">E5K00_13260</name>
</gene>
<dbReference type="AlphaFoldDB" id="A0A4Z0PU64"/>
<feature type="compositionally biased region" description="Low complexity" evidence="1">
    <location>
        <begin position="178"/>
        <end position="187"/>
    </location>
</feature>
<keyword evidence="2" id="KW-0472">Membrane</keyword>